<sequence length="388" mass="40663">MARPTEPLSGLKTVRLTARGGVFLGAGFVGLIVAYAAGWPALLAVSLFLFGAVLAGVGAVVVSPAALVIERRIEPPVVEQRRPVQVRLTARGQAAGALEWSEDLPRSVVVTGHAEGVLPAVRPDRPSQLIDYSFAARTRGSVPIGPLRIARTDPLGLATTRRRVGGVDHVTVLPGIHPVELPFAVRRNDPDSGASTVFGAVGDQLDIVARGYRAGDPMRNMDWRATARRGELMVRTETAATTAATGLLLDVRQEVWPDSTAFEWAVDYAASLIAALDERHAPVRLAAGRTTMTDAIAGLVALATVHPSSGAAQPSELLRDLATVDVQVVHVITGPGGAPDVTRLPPLPTGALGIASVVARRAVQLDPPLGWQVVQRDSNAPVGTAHDA</sequence>
<feature type="domain" description="DUF58" evidence="2">
    <location>
        <begin position="209"/>
        <end position="254"/>
    </location>
</feature>
<protein>
    <submittedName>
        <fullName evidence="3">Uncharacterized protein (DUF58 family)</fullName>
    </submittedName>
</protein>
<accession>A0A4R7FR64</accession>
<dbReference type="AlphaFoldDB" id="A0A4R7FR64"/>
<dbReference type="Pfam" id="PF01882">
    <property type="entry name" value="DUF58"/>
    <property type="match status" value="1"/>
</dbReference>
<evidence type="ECO:0000313" key="3">
    <source>
        <dbReference type="EMBL" id="TDS80216.1"/>
    </source>
</evidence>
<evidence type="ECO:0000256" key="1">
    <source>
        <dbReference type="SAM" id="Phobius"/>
    </source>
</evidence>
<dbReference type="OrthoDB" id="9812729at2"/>
<dbReference type="RefSeq" id="WP_133764958.1">
    <property type="nucleotide sequence ID" value="NZ_BAAARP010000001.1"/>
</dbReference>
<feature type="transmembrane region" description="Helical" evidence="1">
    <location>
        <begin position="21"/>
        <end position="42"/>
    </location>
</feature>
<evidence type="ECO:0000313" key="4">
    <source>
        <dbReference type="Proteomes" id="UP000295344"/>
    </source>
</evidence>
<keyword evidence="1" id="KW-0812">Transmembrane</keyword>
<dbReference type="PANTHER" id="PTHR34351">
    <property type="entry name" value="SLR1927 PROTEIN-RELATED"/>
    <property type="match status" value="1"/>
</dbReference>
<feature type="transmembrane region" description="Helical" evidence="1">
    <location>
        <begin position="48"/>
        <end position="69"/>
    </location>
</feature>
<dbReference type="Proteomes" id="UP000295344">
    <property type="component" value="Unassembled WGS sequence"/>
</dbReference>
<proteinExistence type="predicted"/>
<dbReference type="EMBL" id="SOAM01000001">
    <property type="protein sequence ID" value="TDS80216.1"/>
    <property type="molecule type" value="Genomic_DNA"/>
</dbReference>
<name>A0A4R7FR64_9MICO</name>
<evidence type="ECO:0000259" key="2">
    <source>
        <dbReference type="Pfam" id="PF01882"/>
    </source>
</evidence>
<reference evidence="3 4" key="1">
    <citation type="submission" date="2019-03" db="EMBL/GenBank/DDBJ databases">
        <title>Genomic Encyclopedia of Archaeal and Bacterial Type Strains, Phase II (KMG-II): from individual species to whole genera.</title>
        <authorList>
            <person name="Goeker M."/>
        </authorList>
    </citation>
    <scope>NUCLEOTIDE SEQUENCE [LARGE SCALE GENOMIC DNA]</scope>
    <source>
        <strain evidence="3 4">DSM 24782</strain>
    </source>
</reference>
<comment type="caution">
    <text evidence="3">The sequence shown here is derived from an EMBL/GenBank/DDBJ whole genome shotgun (WGS) entry which is preliminary data.</text>
</comment>
<dbReference type="PANTHER" id="PTHR34351:SF1">
    <property type="entry name" value="SLR1927 PROTEIN"/>
    <property type="match status" value="1"/>
</dbReference>
<dbReference type="InterPro" id="IPR002881">
    <property type="entry name" value="DUF58"/>
</dbReference>
<keyword evidence="1" id="KW-0472">Membrane</keyword>
<gene>
    <name evidence="3" type="ORF">CLV52_0770</name>
</gene>
<organism evidence="3 4">
    <name type="scientific">Amnibacterium kyonggiense</name>
    <dbReference type="NCBI Taxonomy" id="595671"/>
    <lineage>
        <taxon>Bacteria</taxon>
        <taxon>Bacillati</taxon>
        <taxon>Actinomycetota</taxon>
        <taxon>Actinomycetes</taxon>
        <taxon>Micrococcales</taxon>
        <taxon>Microbacteriaceae</taxon>
        <taxon>Amnibacterium</taxon>
    </lineage>
</organism>
<keyword evidence="1" id="KW-1133">Transmembrane helix</keyword>
<keyword evidence="4" id="KW-1185">Reference proteome</keyword>